<protein>
    <submittedName>
        <fullName evidence="1">Protein kinase family protein</fullName>
    </submittedName>
</protein>
<dbReference type="EMBL" id="JABWGN010000004">
    <property type="protein sequence ID" value="NUW31929.1"/>
    <property type="molecule type" value="Genomic_DNA"/>
</dbReference>
<dbReference type="Gene3D" id="1.10.510.10">
    <property type="entry name" value="Transferase(Phosphotransferase) domain 1"/>
    <property type="match status" value="1"/>
</dbReference>
<comment type="caution">
    <text evidence="1">The sequence shown here is derived from an EMBL/GenBank/DDBJ whole genome shotgun (WGS) entry which is preliminary data.</text>
</comment>
<dbReference type="InterPro" id="IPR011009">
    <property type="entry name" value="Kinase-like_dom_sf"/>
</dbReference>
<dbReference type="Proteomes" id="UP000586042">
    <property type="component" value="Unassembled WGS sequence"/>
</dbReference>
<accession>A0A7Y6I7M2</accession>
<organism evidence="1 2">
    <name type="scientific">Nonomuraea montanisoli</name>
    <dbReference type="NCBI Taxonomy" id="2741721"/>
    <lineage>
        <taxon>Bacteria</taxon>
        <taxon>Bacillati</taxon>
        <taxon>Actinomycetota</taxon>
        <taxon>Actinomycetes</taxon>
        <taxon>Streptosporangiales</taxon>
        <taxon>Streptosporangiaceae</taxon>
        <taxon>Nonomuraea</taxon>
    </lineage>
</organism>
<sequence length="343" mass="37428">MRAHDAVSTSLALLGDRRLGELLDGAVPAGAGIGGTSALLEVEDVPVFVKRVPLTAVELLPANRGSTADLFGLPPFFQYGLGSPGFGAWRELATHVMTTNWMLSGAFDGFPLTYHWRVLPGGAPAPHELLADVDRAVGSWGGSAGVRRRLEALRDAPASLVLFLEHIPYNVHQWLRERMGAGGEAADRACALVERELADGVAFMNARGLLHFDAHFLNVLTDGRRLYFADYGLAVSSRFELSPAETAFYDRHRTYDRCYTLNHLVRWLAAELHGFDGTDERIAAWAGGEPPEGAPEKAAALLSRYSPLAQVMSGFFQALQRESRSTPYPLEEIRDVWARCGLG</sequence>
<keyword evidence="2" id="KW-1185">Reference proteome</keyword>
<dbReference type="GO" id="GO:0016301">
    <property type="term" value="F:kinase activity"/>
    <property type="evidence" value="ECO:0007669"/>
    <property type="project" value="UniProtKB-KW"/>
</dbReference>
<dbReference type="AlphaFoldDB" id="A0A7Y6I7M2"/>
<proteinExistence type="predicted"/>
<dbReference type="SUPFAM" id="SSF56112">
    <property type="entry name" value="Protein kinase-like (PK-like)"/>
    <property type="match status" value="1"/>
</dbReference>
<evidence type="ECO:0000313" key="2">
    <source>
        <dbReference type="Proteomes" id="UP000586042"/>
    </source>
</evidence>
<reference evidence="1 2" key="1">
    <citation type="submission" date="2020-06" db="EMBL/GenBank/DDBJ databases">
        <title>Nonomuraea sp. SMC257, a novel actinomycete isolated from soil.</title>
        <authorList>
            <person name="Chanama M."/>
        </authorList>
    </citation>
    <scope>NUCLEOTIDE SEQUENCE [LARGE SCALE GENOMIC DNA]</scope>
    <source>
        <strain evidence="1 2">SMC257</strain>
    </source>
</reference>
<keyword evidence="1" id="KW-0808">Transferase</keyword>
<evidence type="ECO:0000313" key="1">
    <source>
        <dbReference type="EMBL" id="NUW31929.1"/>
    </source>
</evidence>
<keyword evidence="1" id="KW-0418">Kinase</keyword>
<name>A0A7Y6I7M2_9ACTN</name>
<gene>
    <name evidence="1" type="ORF">HTZ77_10885</name>
</gene>